<name>A0ABW1DLV5_9DEIO</name>
<sequence>MLRTLGTLELTGSAFGRTKPLTLLAYLALEGPVSRRQLRTLFWGYSPEAGNSLRVTLSQLRAALPGVIQLGGEQVSVDMPCDAVLLMRAVQDQLYADALTLYGGPFLPGWGQHGPELDDWWSATRDHLASRAAQAALCLGDAAAATGDWTQGATFAAQALAILGGIAPTPLLERAYRLLRAADDPASELLLAPYGLSLPVLSPEVAQATFVPHILRLPAAPETAFVGRQDELGWLLRHVPTSRFVTVRGLGGSGKTRLVQAALAEPALRSHFSDLAWISVGETSPQTVMDTIGTSFGLTTSPVTLAALARRLADRRVLLILDGADALAAQPAVVHDLLQWLPQLHVVLTARTALYPHAGHVLPLGGFPLPEGALPADHPARQLLAQGAQDAGRPPLQTTETVEELDAICRLVCALPLALMQAGRLCRTMPPAQVSRALRRDLRALEAGSPQEPQAGSFQNVWNTTFQGLTADERAATLALSAVQGPIDIDLMTALELPFGLLIRLHDLSLLELSSDGAFTWHPLAAAYARHSGSAPQRAEVRAALATVMLRLLNERAGEWATAPMRHWAQAHDPDIQDALDWGIATGAAQMRAVLESVVQLYEVRAQYEGGLELFQQLRSRTTGAHPLWPDLLMGAAWFAFRLGRWHDAQAWAEEALGRVPPDAPALRMQLENTLGSVAMARQDPGGAEVHFRRALTGSVQLGDTARQMSYLGNLATTQFLQGAYPASAESYRQALSLSTAHSDEARRSPLVGGWAYLQLFWLDDGAFRTAFHLLEGQIARLTELGLPVPAYLHLYVSYAALLLNNLARALAAAQLARDVAHANKEVAFELDATLMCGRVQALGGDPAQGLTTLTAGLRQACRLSRAEAVRDALLFSAEAQLQLPGNGSPAWLRQLPRASLLPFQQRLYDRLLAQPPGEGDTTDPPLDVWLALQFLADLR</sequence>
<dbReference type="InterPro" id="IPR036388">
    <property type="entry name" value="WH-like_DNA-bd_sf"/>
</dbReference>
<dbReference type="Gene3D" id="1.25.40.10">
    <property type="entry name" value="Tetratricopeptide repeat domain"/>
    <property type="match status" value="1"/>
</dbReference>
<dbReference type="Gene3D" id="3.40.50.300">
    <property type="entry name" value="P-loop containing nucleotide triphosphate hydrolases"/>
    <property type="match status" value="1"/>
</dbReference>
<dbReference type="PRINTS" id="PR00364">
    <property type="entry name" value="DISEASERSIST"/>
</dbReference>
<dbReference type="InterPro" id="IPR002182">
    <property type="entry name" value="NB-ARC"/>
</dbReference>
<evidence type="ECO:0000313" key="2">
    <source>
        <dbReference type="EMBL" id="MFC5848928.1"/>
    </source>
</evidence>
<keyword evidence="3" id="KW-1185">Reference proteome</keyword>
<evidence type="ECO:0000259" key="1">
    <source>
        <dbReference type="Pfam" id="PF00931"/>
    </source>
</evidence>
<dbReference type="EMBL" id="JBHSOH010000012">
    <property type="protein sequence ID" value="MFC5848928.1"/>
    <property type="molecule type" value="Genomic_DNA"/>
</dbReference>
<dbReference type="PANTHER" id="PTHR47691:SF3">
    <property type="entry name" value="HTH-TYPE TRANSCRIPTIONAL REGULATOR RV0890C-RELATED"/>
    <property type="match status" value="1"/>
</dbReference>
<comment type="caution">
    <text evidence="2">The sequence shown here is derived from an EMBL/GenBank/DDBJ whole genome shotgun (WGS) entry which is preliminary data.</text>
</comment>
<accession>A0ABW1DLV5</accession>
<dbReference type="InterPro" id="IPR027417">
    <property type="entry name" value="P-loop_NTPase"/>
</dbReference>
<dbReference type="PANTHER" id="PTHR47691">
    <property type="entry name" value="REGULATOR-RELATED"/>
    <property type="match status" value="1"/>
</dbReference>
<dbReference type="Proteomes" id="UP001595979">
    <property type="component" value="Unassembled WGS sequence"/>
</dbReference>
<dbReference type="Gene3D" id="1.10.10.10">
    <property type="entry name" value="Winged helix-like DNA-binding domain superfamily/Winged helix DNA-binding domain"/>
    <property type="match status" value="1"/>
</dbReference>
<evidence type="ECO:0000313" key="3">
    <source>
        <dbReference type="Proteomes" id="UP001595979"/>
    </source>
</evidence>
<dbReference type="Pfam" id="PF00931">
    <property type="entry name" value="NB-ARC"/>
    <property type="match status" value="1"/>
</dbReference>
<dbReference type="SUPFAM" id="SSF48452">
    <property type="entry name" value="TPR-like"/>
    <property type="match status" value="1"/>
</dbReference>
<dbReference type="SUPFAM" id="SSF52540">
    <property type="entry name" value="P-loop containing nucleoside triphosphate hydrolases"/>
    <property type="match status" value="1"/>
</dbReference>
<reference evidence="3" key="1">
    <citation type="journal article" date="2019" name="Int. J. Syst. Evol. Microbiol.">
        <title>The Global Catalogue of Microorganisms (GCM) 10K type strain sequencing project: providing services to taxonomists for standard genome sequencing and annotation.</title>
        <authorList>
            <consortium name="The Broad Institute Genomics Platform"/>
            <consortium name="The Broad Institute Genome Sequencing Center for Infectious Disease"/>
            <person name="Wu L."/>
            <person name="Ma J."/>
        </authorList>
    </citation>
    <scope>NUCLEOTIDE SEQUENCE [LARGE SCALE GENOMIC DNA]</scope>
    <source>
        <strain evidence="3">CGMCC 1.15053</strain>
    </source>
</reference>
<feature type="domain" description="NB-ARC" evidence="1">
    <location>
        <begin position="234"/>
        <end position="322"/>
    </location>
</feature>
<dbReference type="InterPro" id="IPR011990">
    <property type="entry name" value="TPR-like_helical_dom_sf"/>
</dbReference>
<protein>
    <submittedName>
        <fullName evidence="2">NB-ARC domain-containing protein</fullName>
    </submittedName>
</protein>
<gene>
    <name evidence="2" type="ORF">ACFPQ6_11465</name>
</gene>
<organism evidence="2 3">
    <name type="scientific">Deinococcus petrolearius</name>
    <dbReference type="NCBI Taxonomy" id="1751295"/>
    <lineage>
        <taxon>Bacteria</taxon>
        <taxon>Thermotogati</taxon>
        <taxon>Deinococcota</taxon>
        <taxon>Deinococci</taxon>
        <taxon>Deinococcales</taxon>
        <taxon>Deinococcaceae</taxon>
        <taxon>Deinococcus</taxon>
    </lineage>
</organism>
<dbReference type="RefSeq" id="WP_380049435.1">
    <property type="nucleotide sequence ID" value="NZ_JBHSOH010000012.1"/>
</dbReference>
<proteinExistence type="predicted"/>